<proteinExistence type="predicted"/>
<dbReference type="AlphaFoldDB" id="A0AAU9QQS2"/>
<sequence>MFAAQYCHKPVKYSIRPAKYNGSCASHVYPDINSPLPRHNHRRHLDHHSKTLDEKANSSGSLPTVLF</sequence>
<evidence type="ECO:0000256" key="1">
    <source>
        <dbReference type="SAM" id="MobiDB-lite"/>
    </source>
</evidence>
<comment type="caution">
    <text evidence="2">The sequence shown here is derived from an EMBL/GenBank/DDBJ whole genome shotgun (WGS) entry which is preliminary data.</text>
</comment>
<evidence type="ECO:0000313" key="3">
    <source>
        <dbReference type="Proteomes" id="UP001295462"/>
    </source>
</evidence>
<reference evidence="2" key="1">
    <citation type="submission" date="2022-01" db="EMBL/GenBank/DDBJ databases">
        <authorList>
            <person name="Lagorce A."/>
        </authorList>
    </citation>
    <scope>NUCLEOTIDE SEQUENCE</scope>
    <source>
        <strain evidence="2">Th15_F1_A12</strain>
    </source>
</reference>
<feature type="region of interest" description="Disordered" evidence="1">
    <location>
        <begin position="32"/>
        <end position="67"/>
    </location>
</feature>
<gene>
    <name evidence="2" type="ORF">THF1A12_390025</name>
</gene>
<dbReference type="Proteomes" id="UP001295462">
    <property type="component" value="Unassembled WGS sequence"/>
</dbReference>
<protein>
    <submittedName>
        <fullName evidence="2">Uncharacterized protein</fullName>
    </submittedName>
</protein>
<accession>A0AAU9QQS2</accession>
<dbReference type="EMBL" id="CAKMUD010000093">
    <property type="protein sequence ID" value="CAH1598976.1"/>
    <property type="molecule type" value="Genomic_DNA"/>
</dbReference>
<organism evidence="2 3">
    <name type="scientific">Vibrio jasicida</name>
    <dbReference type="NCBI Taxonomy" id="766224"/>
    <lineage>
        <taxon>Bacteria</taxon>
        <taxon>Pseudomonadati</taxon>
        <taxon>Pseudomonadota</taxon>
        <taxon>Gammaproteobacteria</taxon>
        <taxon>Vibrionales</taxon>
        <taxon>Vibrionaceae</taxon>
        <taxon>Vibrio</taxon>
    </lineage>
</organism>
<feature type="compositionally biased region" description="Polar residues" evidence="1">
    <location>
        <begin position="57"/>
        <end position="67"/>
    </location>
</feature>
<name>A0AAU9QQS2_9VIBR</name>
<feature type="compositionally biased region" description="Basic residues" evidence="1">
    <location>
        <begin position="38"/>
        <end position="47"/>
    </location>
</feature>
<evidence type="ECO:0000313" key="2">
    <source>
        <dbReference type="EMBL" id="CAH1598976.1"/>
    </source>
</evidence>